<sequence length="171" mass="18885">METFYLFPPSNLLDINSGSDLFLKKFAIGLTLGIVLTATTAVYASDTIQAVRQVFINGQLLTTNVQVSDDGTTMTSTRTLAEALGAKVSWNGQLNTVEIENQYPYFLSSLLHGKYNFKYEIIAENIIDNSDTTVVFSEGYKDIPDNTDFQKLFLLLLSHRYSSSGEAGSDV</sequence>
<evidence type="ECO:0000313" key="3">
    <source>
        <dbReference type="EMBL" id="WNR46825.1"/>
    </source>
</evidence>
<feature type="domain" description="Copper amine oxidase-like N-terminal" evidence="2">
    <location>
        <begin position="56"/>
        <end position="101"/>
    </location>
</feature>
<gene>
    <name evidence="3" type="ORF">MJB10_12270</name>
</gene>
<reference evidence="3" key="1">
    <citation type="submission" date="2022-02" db="EMBL/GenBank/DDBJ databases">
        <title>Paenibacillus sp. MBLB1832 Whole Genome Shotgun Sequencing.</title>
        <authorList>
            <person name="Hwang C.Y."/>
            <person name="Cho E.-S."/>
            <person name="Seo M.-J."/>
        </authorList>
    </citation>
    <scope>NUCLEOTIDE SEQUENCE</scope>
    <source>
        <strain evidence="3">MBLB1832</strain>
    </source>
</reference>
<evidence type="ECO:0000259" key="2">
    <source>
        <dbReference type="Pfam" id="PF07833"/>
    </source>
</evidence>
<evidence type="ECO:0000313" key="4">
    <source>
        <dbReference type="Proteomes" id="UP001304650"/>
    </source>
</evidence>
<keyword evidence="4" id="KW-1185">Reference proteome</keyword>
<dbReference type="AlphaFoldDB" id="A0AA96LYF3"/>
<dbReference type="RefSeq" id="WP_314805221.1">
    <property type="nucleotide sequence ID" value="NZ_CP130319.1"/>
</dbReference>
<feature type="transmembrane region" description="Helical" evidence="1">
    <location>
        <begin position="26"/>
        <end position="44"/>
    </location>
</feature>
<keyword evidence="1" id="KW-0472">Membrane</keyword>
<dbReference type="Proteomes" id="UP001304650">
    <property type="component" value="Chromosome"/>
</dbReference>
<accession>A0AA96LYF3</accession>
<dbReference type="EMBL" id="CP130319">
    <property type="protein sequence ID" value="WNR46825.1"/>
    <property type="molecule type" value="Genomic_DNA"/>
</dbReference>
<protein>
    <submittedName>
        <fullName evidence="3">Stalk domain-containing protein</fullName>
    </submittedName>
</protein>
<dbReference type="Pfam" id="PF07833">
    <property type="entry name" value="Cu_amine_oxidN1"/>
    <property type="match status" value="1"/>
</dbReference>
<keyword evidence="1" id="KW-1133">Transmembrane helix</keyword>
<organism evidence="3 4">
    <name type="scientific">Paenibacillus roseopurpureus</name>
    <dbReference type="NCBI Taxonomy" id="2918901"/>
    <lineage>
        <taxon>Bacteria</taxon>
        <taxon>Bacillati</taxon>
        <taxon>Bacillota</taxon>
        <taxon>Bacilli</taxon>
        <taxon>Bacillales</taxon>
        <taxon>Paenibacillaceae</taxon>
        <taxon>Paenibacillus</taxon>
    </lineage>
</organism>
<name>A0AA96LYF3_9BACL</name>
<proteinExistence type="predicted"/>
<evidence type="ECO:0000256" key="1">
    <source>
        <dbReference type="SAM" id="Phobius"/>
    </source>
</evidence>
<dbReference type="KEGG" id="proo:MJB10_12270"/>
<dbReference type="InterPro" id="IPR012854">
    <property type="entry name" value="Cu_amine_oxidase-like_N"/>
</dbReference>
<keyword evidence="1" id="KW-0812">Transmembrane</keyword>